<dbReference type="SUPFAM" id="SSF54686">
    <property type="entry name" value="Ribosomal protein L16p/L10e"/>
    <property type="match status" value="1"/>
</dbReference>
<dbReference type="OrthoDB" id="10258869at2759"/>
<protein>
    <submittedName>
        <fullName evidence="4">Ribosomal protein L10e/L16</fullName>
    </submittedName>
</protein>
<evidence type="ECO:0000256" key="1">
    <source>
        <dbReference type="ARBA" id="ARBA00008931"/>
    </source>
</evidence>
<name>A0A433DDT5_9FUNG</name>
<sequence>MLSSAGTDRLQTSMHGAFGKPQGTIAHVNIRQIIFSVHSKDTNKAVIIEALCHCKYKFAEMEFHQALMQEVYGGEIVRQA</sequence>
<keyword evidence="3" id="KW-0687">Ribonucleoprotein</keyword>
<keyword evidence="2 4" id="KW-0689">Ribosomal protein</keyword>
<dbReference type="GO" id="GO:1990904">
    <property type="term" value="C:ribonucleoprotein complex"/>
    <property type="evidence" value="ECO:0007669"/>
    <property type="project" value="UniProtKB-KW"/>
</dbReference>
<dbReference type="PANTHER" id="PTHR11726">
    <property type="entry name" value="60S RIBOSOMAL PROTEIN L10"/>
    <property type="match status" value="1"/>
</dbReference>
<proteinExistence type="inferred from homology"/>
<dbReference type="Pfam" id="PF00252">
    <property type="entry name" value="Ribosomal_L16"/>
    <property type="match status" value="1"/>
</dbReference>
<reference evidence="4 5" key="1">
    <citation type="journal article" date="2018" name="New Phytol.">
        <title>Phylogenomics of Endogonaceae and evolution of mycorrhizas within Mucoromycota.</title>
        <authorList>
            <person name="Chang Y."/>
            <person name="Desiro A."/>
            <person name="Na H."/>
            <person name="Sandor L."/>
            <person name="Lipzen A."/>
            <person name="Clum A."/>
            <person name="Barry K."/>
            <person name="Grigoriev I.V."/>
            <person name="Martin F.M."/>
            <person name="Stajich J.E."/>
            <person name="Smith M.E."/>
            <person name="Bonito G."/>
            <person name="Spatafora J.W."/>
        </authorList>
    </citation>
    <scope>NUCLEOTIDE SEQUENCE [LARGE SCALE GENOMIC DNA]</scope>
    <source>
        <strain evidence="4 5">GMNB39</strain>
    </source>
</reference>
<dbReference type="InterPro" id="IPR001197">
    <property type="entry name" value="Ribosomal_uL16_euk_arch"/>
</dbReference>
<comment type="similarity">
    <text evidence="1">Belongs to the universal ribosomal protein uL16 family.</text>
</comment>
<evidence type="ECO:0000256" key="2">
    <source>
        <dbReference type="ARBA" id="ARBA00022980"/>
    </source>
</evidence>
<dbReference type="EMBL" id="RBNI01002718">
    <property type="protein sequence ID" value="RUP48984.1"/>
    <property type="molecule type" value="Genomic_DNA"/>
</dbReference>
<comment type="caution">
    <text evidence="4">The sequence shown here is derived from an EMBL/GenBank/DDBJ whole genome shotgun (WGS) entry which is preliminary data.</text>
</comment>
<keyword evidence="5" id="KW-1185">Reference proteome</keyword>
<dbReference type="Proteomes" id="UP000268093">
    <property type="component" value="Unassembled WGS sequence"/>
</dbReference>
<evidence type="ECO:0000313" key="4">
    <source>
        <dbReference type="EMBL" id="RUP48984.1"/>
    </source>
</evidence>
<gene>
    <name evidence="4" type="ORF">BC936DRAFT_143524</name>
</gene>
<evidence type="ECO:0000256" key="3">
    <source>
        <dbReference type="ARBA" id="ARBA00023274"/>
    </source>
</evidence>
<dbReference type="InterPro" id="IPR036920">
    <property type="entry name" value="Ribosomal_uL16_sf"/>
</dbReference>
<dbReference type="Gene3D" id="3.90.1170.10">
    <property type="entry name" value="Ribosomal protein L10e/L16"/>
    <property type="match status" value="1"/>
</dbReference>
<accession>A0A433DDT5</accession>
<dbReference type="GO" id="GO:0005840">
    <property type="term" value="C:ribosome"/>
    <property type="evidence" value="ECO:0007669"/>
    <property type="project" value="UniProtKB-KW"/>
</dbReference>
<feature type="non-terminal residue" evidence="4">
    <location>
        <position position="80"/>
    </location>
</feature>
<dbReference type="InterPro" id="IPR047873">
    <property type="entry name" value="Ribosomal_uL16"/>
</dbReference>
<dbReference type="GO" id="GO:0006412">
    <property type="term" value="P:translation"/>
    <property type="evidence" value="ECO:0007669"/>
    <property type="project" value="InterPro"/>
</dbReference>
<organism evidence="4 5">
    <name type="scientific">Jimgerdemannia flammicorona</name>
    <dbReference type="NCBI Taxonomy" id="994334"/>
    <lineage>
        <taxon>Eukaryota</taxon>
        <taxon>Fungi</taxon>
        <taxon>Fungi incertae sedis</taxon>
        <taxon>Mucoromycota</taxon>
        <taxon>Mucoromycotina</taxon>
        <taxon>Endogonomycetes</taxon>
        <taxon>Endogonales</taxon>
        <taxon>Endogonaceae</taxon>
        <taxon>Jimgerdemannia</taxon>
    </lineage>
</organism>
<dbReference type="AlphaFoldDB" id="A0A433DDT5"/>
<evidence type="ECO:0000313" key="5">
    <source>
        <dbReference type="Proteomes" id="UP000268093"/>
    </source>
</evidence>
<dbReference type="GO" id="GO:0003735">
    <property type="term" value="F:structural constituent of ribosome"/>
    <property type="evidence" value="ECO:0007669"/>
    <property type="project" value="InterPro"/>
</dbReference>